<dbReference type="Gene3D" id="3.40.33.10">
    <property type="entry name" value="CAP"/>
    <property type="match status" value="1"/>
</dbReference>
<dbReference type="PANTHER" id="PTHR31157:SF1">
    <property type="entry name" value="SCP DOMAIN-CONTAINING PROTEIN"/>
    <property type="match status" value="1"/>
</dbReference>
<evidence type="ECO:0000259" key="2">
    <source>
        <dbReference type="Pfam" id="PF00188"/>
    </source>
</evidence>
<evidence type="ECO:0000313" key="4">
    <source>
        <dbReference type="Proteomes" id="UP000093514"/>
    </source>
</evidence>
<dbReference type="Proteomes" id="UP000093514">
    <property type="component" value="Unassembled WGS sequence"/>
</dbReference>
<comment type="caution">
    <text evidence="3">The sequence shown here is derived from an EMBL/GenBank/DDBJ whole genome shotgun (WGS) entry which is preliminary data.</text>
</comment>
<organism evidence="3 4">
    <name type="scientific">Orenia metallireducens</name>
    <dbReference type="NCBI Taxonomy" id="1413210"/>
    <lineage>
        <taxon>Bacteria</taxon>
        <taxon>Bacillati</taxon>
        <taxon>Bacillota</taxon>
        <taxon>Clostridia</taxon>
        <taxon>Halanaerobiales</taxon>
        <taxon>Halobacteroidaceae</taxon>
        <taxon>Orenia</taxon>
    </lineage>
</organism>
<evidence type="ECO:0000313" key="3">
    <source>
        <dbReference type="EMBL" id="OCL25774.1"/>
    </source>
</evidence>
<keyword evidence="4" id="KW-1185">Reference proteome</keyword>
<dbReference type="EMBL" id="LWDV01000010">
    <property type="protein sequence ID" value="OCL25774.1"/>
    <property type="molecule type" value="Genomic_DNA"/>
</dbReference>
<dbReference type="PANTHER" id="PTHR31157">
    <property type="entry name" value="SCP DOMAIN-CONTAINING PROTEIN"/>
    <property type="match status" value="1"/>
</dbReference>
<dbReference type="RefSeq" id="WP_068719684.1">
    <property type="nucleotide sequence ID" value="NZ_LWDV01000010.1"/>
</dbReference>
<proteinExistence type="predicted"/>
<name>A0A1C0A6L0_9FIRM</name>
<feature type="region of interest" description="Disordered" evidence="1">
    <location>
        <begin position="64"/>
        <end position="102"/>
    </location>
</feature>
<dbReference type="CDD" id="cd05379">
    <property type="entry name" value="CAP_bacterial"/>
    <property type="match status" value="1"/>
</dbReference>
<dbReference type="InterPro" id="IPR014044">
    <property type="entry name" value="CAP_dom"/>
</dbReference>
<accession>A0A1C0A6L0</accession>
<gene>
    <name evidence="3" type="ORF">U472_15755</name>
</gene>
<dbReference type="Pfam" id="PF00188">
    <property type="entry name" value="CAP"/>
    <property type="match status" value="1"/>
</dbReference>
<dbReference type="SUPFAM" id="SSF55797">
    <property type="entry name" value="PR-1-like"/>
    <property type="match status" value="1"/>
</dbReference>
<evidence type="ECO:0000256" key="1">
    <source>
        <dbReference type="SAM" id="MobiDB-lite"/>
    </source>
</evidence>
<feature type="domain" description="SCP" evidence="2">
    <location>
        <begin position="146"/>
        <end position="259"/>
    </location>
</feature>
<reference evidence="3 4" key="2">
    <citation type="submission" date="2016-08" db="EMBL/GenBank/DDBJ databases">
        <title>Orenia metallireducens sp. nov. strain Z6, a Novel Metal-reducing Firmicute from the Deep Subsurface.</title>
        <authorList>
            <person name="Maxim B.I."/>
            <person name="Kenneth K."/>
            <person name="Flynn T.M."/>
            <person name="Oloughlin E.J."/>
            <person name="Locke R.A."/>
            <person name="Weber J.R."/>
            <person name="Egan S.M."/>
            <person name="Mackie R.I."/>
            <person name="Cann I.K."/>
        </authorList>
    </citation>
    <scope>NUCLEOTIDE SEQUENCE [LARGE SCALE GENOMIC DNA]</scope>
    <source>
        <strain evidence="3 4">Z6</strain>
    </source>
</reference>
<dbReference type="InterPro" id="IPR035940">
    <property type="entry name" value="CAP_sf"/>
</dbReference>
<dbReference type="AlphaFoldDB" id="A0A1C0A6L0"/>
<protein>
    <recommendedName>
        <fullName evidence="2">SCP domain-containing protein</fullName>
    </recommendedName>
</protein>
<sequence>MRLKNIITWILICALIMPTIVLVSTGTAYAFGGVDLNDNIFNVLKALLALFFLGRMVGDKNPTSEPIADPIDNSAIQNGNGEQSDDLVSQEETSPDNQPPPVEIEVVTQDDGVINHQENDALEITDNKDWTEMKVYSLNADEELMLDMLNKERLKEGLNPLKIDFKLVQVARAKSQNMIDQDYFSHFSPSYGSPFDMMQRLNIDYYLAGENIAGAPNVEWAHNELMKSQSHRDNILHPDYTHVGIGIIDGGPYGKMFAQEFADLGY</sequence>
<reference evidence="4" key="1">
    <citation type="submission" date="2016-07" db="EMBL/GenBank/DDBJ databases">
        <authorList>
            <person name="Florea S."/>
            <person name="Webb J.S."/>
            <person name="Jaromczyk J."/>
            <person name="Schardl C.L."/>
        </authorList>
    </citation>
    <scope>NUCLEOTIDE SEQUENCE [LARGE SCALE GENOMIC DNA]</scope>
    <source>
        <strain evidence="4">Z6</strain>
    </source>
</reference>